<dbReference type="Pfam" id="PF02954">
    <property type="entry name" value="HTH_8"/>
    <property type="match status" value="1"/>
</dbReference>
<dbReference type="RefSeq" id="WP_093425733.1">
    <property type="nucleotide sequence ID" value="NZ_FOXA01000046.1"/>
</dbReference>
<dbReference type="SUPFAM" id="SSF46689">
    <property type="entry name" value="Homeodomain-like"/>
    <property type="match status" value="1"/>
</dbReference>
<dbReference type="PRINTS" id="PR01590">
    <property type="entry name" value="HTHFIS"/>
</dbReference>
<evidence type="ECO:0000313" key="3">
    <source>
        <dbReference type="EMBL" id="SFQ18792.1"/>
    </source>
</evidence>
<organism evidence="3 4">
    <name type="scientific">Tranquillimonas alkanivorans</name>
    <dbReference type="NCBI Taxonomy" id="441119"/>
    <lineage>
        <taxon>Bacteria</taxon>
        <taxon>Pseudomonadati</taxon>
        <taxon>Pseudomonadota</taxon>
        <taxon>Alphaproteobacteria</taxon>
        <taxon>Rhodobacterales</taxon>
        <taxon>Roseobacteraceae</taxon>
        <taxon>Tranquillimonas</taxon>
    </lineage>
</organism>
<keyword evidence="1" id="KW-0902">Two-component regulatory system</keyword>
<dbReference type="EMBL" id="FOXA01000046">
    <property type="protein sequence ID" value="SFQ18792.1"/>
    <property type="molecule type" value="Genomic_DNA"/>
</dbReference>
<dbReference type="Gene3D" id="3.40.50.300">
    <property type="entry name" value="P-loop containing nucleotide triphosphate hydrolases"/>
    <property type="match status" value="1"/>
</dbReference>
<gene>
    <name evidence="3" type="ORF">SAMN04488047_1467</name>
</gene>
<dbReference type="InterPro" id="IPR002078">
    <property type="entry name" value="Sigma_54_int"/>
</dbReference>
<dbReference type="InterPro" id="IPR015813">
    <property type="entry name" value="Pyrv/PenolPyrv_kinase-like_dom"/>
</dbReference>
<dbReference type="InterPro" id="IPR013785">
    <property type="entry name" value="Aldolase_TIM"/>
</dbReference>
<dbReference type="InterPro" id="IPR009057">
    <property type="entry name" value="Homeodomain-like_sf"/>
</dbReference>
<dbReference type="OrthoDB" id="9805644at2"/>
<dbReference type="AlphaFoldDB" id="A0A1I5WGA7"/>
<dbReference type="GO" id="GO:0043565">
    <property type="term" value="F:sequence-specific DNA binding"/>
    <property type="evidence" value="ECO:0007669"/>
    <property type="project" value="InterPro"/>
</dbReference>
<dbReference type="GO" id="GO:0006355">
    <property type="term" value="P:regulation of DNA-templated transcription"/>
    <property type="evidence" value="ECO:0007669"/>
    <property type="project" value="InterPro"/>
</dbReference>
<dbReference type="Pfam" id="PF09370">
    <property type="entry name" value="PEP_hydrolase"/>
    <property type="match status" value="1"/>
</dbReference>
<dbReference type="GO" id="GO:0003824">
    <property type="term" value="F:catalytic activity"/>
    <property type="evidence" value="ECO:0007669"/>
    <property type="project" value="InterPro"/>
</dbReference>
<dbReference type="GO" id="GO:0005524">
    <property type="term" value="F:ATP binding"/>
    <property type="evidence" value="ECO:0007669"/>
    <property type="project" value="InterPro"/>
</dbReference>
<feature type="domain" description="Sigma-54 factor interaction" evidence="2">
    <location>
        <begin position="287"/>
        <end position="509"/>
    </location>
</feature>
<dbReference type="SUPFAM" id="SSF52540">
    <property type="entry name" value="P-loop containing nucleoside triphosphate hydrolases"/>
    <property type="match status" value="1"/>
</dbReference>
<protein>
    <submittedName>
        <fullName evidence="3">Predicted TIM-barrel enzyme</fullName>
    </submittedName>
</protein>
<sequence>MVHPPNVSEPGNLLVGAAVGSGIAAQTAERGGADFLLAVNAGRMRNMGAPSIASMLPCHDATLLTEDFAAREVLPRVGIPVLLGVNCWGADAAADHVLSRIGEHGFAGAVNFPNATLMPRGMRSALDRAGRGFRREIDVLRRVQDAGLLALYYCGTKEHARTAGEAGLRMILLNFGWNAGGSAGHSRRASLEEVGLVARDYAALIRGINPEARILLEGGPVVSADDLGHVASVASLDGYVGGSTLDRLPFEESVLNRIAGYRQASDRRRRLTRQQTDLQRWGHRHGLTGSAPAMIAFLQRLRALSQVSERSVALALEPGAPLTSVVSALHPDSRGQMPQLDASAGDHATRLAQRLFGRDSEEGHEGGLLTDPAGGAILLRNIHLALPGLQRRLARSLRERMLVTSRRRRRMKVYARCLFVFDRSSLEAPLPDNLHPELAELLAGWTMTMPPLRDRIEDLGELIETTATASGMALEALPRLTPGALQRLRRHNWARNEAELEQFVGRMLDAGGDQPLSSDVVDGLLASDAEVEHAQASEADIEKRRIVDALWRHGFNKGETAAALNISRKTLYNRMKRLGLRE</sequence>
<proteinExistence type="predicted"/>
<dbReference type="InterPro" id="IPR009215">
    <property type="entry name" value="TIM-br_IGPS-like"/>
</dbReference>
<dbReference type="Gene3D" id="1.10.8.60">
    <property type="match status" value="1"/>
</dbReference>
<dbReference type="PROSITE" id="PS50045">
    <property type="entry name" value="SIGMA54_INTERACT_4"/>
    <property type="match status" value="1"/>
</dbReference>
<dbReference type="Proteomes" id="UP000199356">
    <property type="component" value="Unassembled WGS sequence"/>
</dbReference>
<keyword evidence="4" id="KW-1185">Reference proteome</keyword>
<evidence type="ECO:0000313" key="4">
    <source>
        <dbReference type="Proteomes" id="UP000199356"/>
    </source>
</evidence>
<dbReference type="InterPro" id="IPR051353">
    <property type="entry name" value="Tobamovirus_resist_UPF0261"/>
</dbReference>
<accession>A0A1I5WGA7</accession>
<reference evidence="3 4" key="1">
    <citation type="submission" date="2016-10" db="EMBL/GenBank/DDBJ databases">
        <authorList>
            <person name="de Groot N.N."/>
        </authorList>
    </citation>
    <scope>NUCLEOTIDE SEQUENCE [LARGE SCALE GENOMIC DNA]</scope>
    <source>
        <strain evidence="3 4">DSM 19547</strain>
    </source>
</reference>
<dbReference type="InterPro" id="IPR002197">
    <property type="entry name" value="HTH_Fis"/>
</dbReference>
<dbReference type="PANTHER" id="PTHR31862:SF1">
    <property type="entry name" value="UPF0261 DOMAIN PROTEIN (AFU_ORTHOLOGUE AFUA_1G10120)"/>
    <property type="match status" value="1"/>
</dbReference>
<dbReference type="Gene3D" id="3.20.20.70">
    <property type="entry name" value="Aldolase class I"/>
    <property type="match status" value="1"/>
</dbReference>
<dbReference type="PANTHER" id="PTHR31862">
    <property type="entry name" value="UPF0261 DOMAIN PROTEIN (AFU_ORTHOLOGUE AFUA_1G10120)"/>
    <property type="match status" value="1"/>
</dbReference>
<name>A0A1I5WGA7_9RHOB</name>
<dbReference type="GO" id="GO:0000160">
    <property type="term" value="P:phosphorelay signal transduction system"/>
    <property type="evidence" value="ECO:0007669"/>
    <property type="project" value="UniProtKB-KW"/>
</dbReference>
<dbReference type="Gene3D" id="1.10.10.60">
    <property type="entry name" value="Homeodomain-like"/>
    <property type="match status" value="1"/>
</dbReference>
<dbReference type="STRING" id="441119.SAMN04488047_1467"/>
<dbReference type="InterPro" id="IPR027417">
    <property type="entry name" value="P-loop_NTPase"/>
</dbReference>
<evidence type="ECO:0000256" key="1">
    <source>
        <dbReference type="ARBA" id="ARBA00023012"/>
    </source>
</evidence>
<evidence type="ECO:0000259" key="2">
    <source>
        <dbReference type="PROSITE" id="PS50045"/>
    </source>
</evidence>
<dbReference type="SUPFAM" id="SSF51621">
    <property type="entry name" value="Phosphoenolpyruvate/pyruvate domain"/>
    <property type="match status" value="1"/>
</dbReference>